<dbReference type="InterPro" id="IPR011006">
    <property type="entry name" value="CheY-like_superfamily"/>
</dbReference>
<protein>
    <recommendedName>
        <fullName evidence="3">Translational regulator CsrA</fullName>
    </recommendedName>
</protein>
<keyword evidence="3" id="KW-0810">Translation regulation</keyword>
<reference evidence="6 7" key="1">
    <citation type="submission" date="2023-06" db="EMBL/GenBank/DDBJ databases">
        <title>Roseiconus lacunae JC819 isolated from Gulf of Mannar region, Tamil Nadu.</title>
        <authorList>
            <person name="Pk S."/>
            <person name="Ch S."/>
            <person name="Ch V.R."/>
        </authorList>
    </citation>
    <scope>NUCLEOTIDE SEQUENCE [LARGE SCALE GENOMIC DNA]</scope>
    <source>
        <strain evidence="6 7">JC819</strain>
    </source>
</reference>
<dbReference type="PANTHER" id="PTHR44591">
    <property type="entry name" value="STRESS RESPONSE REGULATOR PROTEIN 1"/>
    <property type="match status" value="1"/>
</dbReference>
<dbReference type="HAMAP" id="MF_00167">
    <property type="entry name" value="CsrA"/>
    <property type="match status" value="1"/>
</dbReference>
<comment type="subunit">
    <text evidence="3">Homodimer; the beta-strands of each monomer intercalate to form a hydrophobic core, while the alpha-helices form wings that extend away from the core.</text>
</comment>
<dbReference type="PANTHER" id="PTHR44591:SF14">
    <property type="entry name" value="PROTEIN PILG"/>
    <property type="match status" value="1"/>
</dbReference>
<evidence type="ECO:0000256" key="4">
    <source>
        <dbReference type="PROSITE-ProRule" id="PRU00169"/>
    </source>
</evidence>
<dbReference type="SUPFAM" id="SSF52172">
    <property type="entry name" value="CheY-like"/>
    <property type="match status" value="1"/>
</dbReference>
<dbReference type="InterPro" id="IPR050595">
    <property type="entry name" value="Bact_response_regulator"/>
</dbReference>
<dbReference type="Pfam" id="PF00072">
    <property type="entry name" value="Response_reg"/>
    <property type="match status" value="1"/>
</dbReference>
<proteinExistence type="inferred from homology"/>
<feature type="modified residue" description="4-aspartylphosphate" evidence="4">
    <location>
        <position position="114"/>
    </location>
</feature>
<keyword evidence="3" id="KW-0694">RNA-binding</keyword>
<accession>A0ABT7PLD1</accession>
<evidence type="ECO:0000313" key="7">
    <source>
        <dbReference type="Proteomes" id="UP001239462"/>
    </source>
</evidence>
<keyword evidence="3" id="KW-0678">Repressor</keyword>
<feature type="domain" description="Response regulatory" evidence="5">
    <location>
        <begin position="64"/>
        <end position="181"/>
    </location>
</feature>
<sequence>MLVISRKNEESICFPGTGIEVRILRPGPSKVRVGIKAPPEIPVLRGELELNGGVGDAEVAGIKSVMIVDDNWNEMKLLAGYLRLKKLEVQTAESGAVAMEQLLSGATPDVVLLDMMMPEYDGAWTINQLRSSPVTEKLKVFAVSGCDPDELNVPIGPSGVDGWYPKPLNPEKLANDLQRQAFLVTT</sequence>
<evidence type="ECO:0000256" key="3">
    <source>
        <dbReference type="HAMAP-Rule" id="MF_00167"/>
    </source>
</evidence>
<evidence type="ECO:0000256" key="1">
    <source>
        <dbReference type="ARBA" id="ARBA00022553"/>
    </source>
</evidence>
<comment type="caution">
    <text evidence="6">The sequence shown here is derived from an EMBL/GenBank/DDBJ whole genome shotgun (WGS) entry which is preliminary data.</text>
</comment>
<dbReference type="InterPro" id="IPR036107">
    <property type="entry name" value="CsrA_sf"/>
</dbReference>
<dbReference type="Gene3D" id="3.40.50.2300">
    <property type="match status" value="1"/>
</dbReference>
<comment type="subcellular location">
    <subcellularLocation>
        <location evidence="3">Cytoplasm</location>
    </subcellularLocation>
</comment>
<dbReference type="PROSITE" id="PS50110">
    <property type="entry name" value="RESPONSE_REGULATORY"/>
    <property type="match status" value="1"/>
</dbReference>
<keyword evidence="1 4" id="KW-0597">Phosphoprotein</keyword>
<dbReference type="Pfam" id="PF02599">
    <property type="entry name" value="CsrA"/>
    <property type="match status" value="1"/>
</dbReference>
<dbReference type="Proteomes" id="UP001239462">
    <property type="component" value="Unassembled WGS sequence"/>
</dbReference>
<evidence type="ECO:0000313" key="6">
    <source>
        <dbReference type="EMBL" id="MDM4017308.1"/>
    </source>
</evidence>
<dbReference type="SMART" id="SM00448">
    <property type="entry name" value="REC"/>
    <property type="match status" value="1"/>
</dbReference>
<dbReference type="EMBL" id="JASZZN010000013">
    <property type="protein sequence ID" value="MDM4017308.1"/>
    <property type="molecule type" value="Genomic_DNA"/>
</dbReference>
<keyword evidence="7" id="KW-1185">Reference proteome</keyword>
<keyword evidence="3" id="KW-1005">Bacterial flagellum biogenesis</keyword>
<gene>
    <name evidence="3" type="primary">csrA</name>
    <name evidence="6" type="ORF">QTN89_17810</name>
</gene>
<evidence type="ECO:0000259" key="5">
    <source>
        <dbReference type="PROSITE" id="PS50110"/>
    </source>
</evidence>
<comment type="similarity">
    <text evidence="3">Belongs to the CsrA/RsmA family.</text>
</comment>
<keyword evidence="2" id="KW-0902">Two-component regulatory system</keyword>
<keyword evidence="3" id="KW-0963">Cytoplasm</keyword>
<comment type="function">
    <text evidence="3">A translational regulator that binds mRNA to regulate translation initiation and/or mRNA stability. Usually binds in the 5'-UTR at or near the Shine-Dalgarno sequence preventing ribosome-binding, thus repressing translation. Its main target seems to be the major flagellin gene, while its function is anatagonized by FliW.</text>
</comment>
<evidence type="ECO:0000256" key="2">
    <source>
        <dbReference type="ARBA" id="ARBA00023012"/>
    </source>
</evidence>
<dbReference type="Gene3D" id="2.60.40.4380">
    <property type="entry name" value="Translational regulator CsrA"/>
    <property type="match status" value="1"/>
</dbReference>
<dbReference type="InterPro" id="IPR003751">
    <property type="entry name" value="CsrA"/>
</dbReference>
<dbReference type="RefSeq" id="WP_149499117.1">
    <property type="nucleotide sequence ID" value="NZ_JAJMQV010000084.1"/>
</dbReference>
<organism evidence="6 7">
    <name type="scientific">Roseiconus lacunae</name>
    <dbReference type="NCBI Taxonomy" id="2605694"/>
    <lineage>
        <taxon>Bacteria</taxon>
        <taxon>Pseudomonadati</taxon>
        <taxon>Planctomycetota</taxon>
        <taxon>Planctomycetia</taxon>
        <taxon>Pirellulales</taxon>
        <taxon>Pirellulaceae</taxon>
        <taxon>Roseiconus</taxon>
    </lineage>
</organism>
<dbReference type="InterPro" id="IPR001789">
    <property type="entry name" value="Sig_transdc_resp-reg_receiver"/>
</dbReference>
<name>A0ABT7PLD1_9BACT</name>
<dbReference type="SUPFAM" id="SSF117130">
    <property type="entry name" value="CsrA-like"/>
    <property type="match status" value="1"/>
</dbReference>